<gene>
    <name evidence="1" type="primary">jg24196</name>
    <name evidence="1" type="ORF">PAEG_LOCUS7945</name>
</gene>
<protein>
    <submittedName>
        <fullName evidence="1">Jg24196 protein</fullName>
    </submittedName>
</protein>
<evidence type="ECO:0000313" key="2">
    <source>
        <dbReference type="Proteomes" id="UP000838756"/>
    </source>
</evidence>
<reference evidence="1" key="1">
    <citation type="submission" date="2022-03" db="EMBL/GenBank/DDBJ databases">
        <authorList>
            <person name="Lindestad O."/>
        </authorList>
    </citation>
    <scope>NUCLEOTIDE SEQUENCE</scope>
</reference>
<organism evidence="1 2">
    <name type="scientific">Pararge aegeria aegeria</name>
    <dbReference type="NCBI Taxonomy" id="348720"/>
    <lineage>
        <taxon>Eukaryota</taxon>
        <taxon>Metazoa</taxon>
        <taxon>Ecdysozoa</taxon>
        <taxon>Arthropoda</taxon>
        <taxon>Hexapoda</taxon>
        <taxon>Insecta</taxon>
        <taxon>Pterygota</taxon>
        <taxon>Neoptera</taxon>
        <taxon>Endopterygota</taxon>
        <taxon>Lepidoptera</taxon>
        <taxon>Glossata</taxon>
        <taxon>Ditrysia</taxon>
        <taxon>Papilionoidea</taxon>
        <taxon>Nymphalidae</taxon>
        <taxon>Satyrinae</taxon>
        <taxon>Satyrini</taxon>
        <taxon>Parargina</taxon>
        <taxon>Pararge</taxon>
    </lineage>
</organism>
<evidence type="ECO:0000313" key="1">
    <source>
        <dbReference type="EMBL" id="CAH2227470.1"/>
    </source>
</evidence>
<comment type="caution">
    <text evidence="1">The sequence shown here is derived from an EMBL/GenBank/DDBJ whole genome shotgun (WGS) entry which is preliminary data.</text>
</comment>
<sequence>MSHTCTVRKLFVREPQTKDIHPVVVIQMSQQKICFLHDNSPDSLLNLSLEYIIANLDLYTESDVRKDCWRLKGDIILPAEICERFLEVYQR</sequence>
<name>A0A8S4R3F0_9NEOP</name>
<feature type="non-terminal residue" evidence="1">
    <location>
        <position position="1"/>
    </location>
</feature>
<dbReference type="EMBL" id="CAKXAJ010023146">
    <property type="protein sequence ID" value="CAH2227470.1"/>
    <property type="molecule type" value="Genomic_DNA"/>
</dbReference>
<dbReference type="AlphaFoldDB" id="A0A8S4R3F0"/>
<proteinExistence type="predicted"/>
<accession>A0A8S4R3F0</accession>
<keyword evidence="2" id="KW-1185">Reference proteome</keyword>
<dbReference type="Proteomes" id="UP000838756">
    <property type="component" value="Unassembled WGS sequence"/>
</dbReference>